<feature type="domain" description="Ig-like" evidence="3">
    <location>
        <begin position="1"/>
        <end position="96"/>
    </location>
</feature>
<evidence type="ECO:0000259" key="3">
    <source>
        <dbReference type="PROSITE" id="PS50835"/>
    </source>
</evidence>
<dbReference type="InterPro" id="IPR036179">
    <property type="entry name" value="Ig-like_dom_sf"/>
</dbReference>
<dbReference type="GO" id="GO:0098632">
    <property type="term" value="F:cell-cell adhesion mediator activity"/>
    <property type="evidence" value="ECO:0007669"/>
    <property type="project" value="TreeGrafter"/>
</dbReference>
<dbReference type="GO" id="GO:0005886">
    <property type="term" value="C:plasma membrane"/>
    <property type="evidence" value="ECO:0007669"/>
    <property type="project" value="TreeGrafter"/>
</dbReference>
<dbReference type="SUPFAM" id="SSF48726">
    <property type="entry name" value="Immunoglobulin"/>
    <property type="match status" value="1"/>
</dbReference>
<feature type="region of interest" description="Disordered" evidence="2">
    <location>
        <begin position="1"/>
        <end position="30"/>
    </location>
</feature>
<protein>
    <submittedName>
        <fullName evidence="4">Roundabout -like protein 2like</fullName>
    </submittedName>
</protein>
<organism evidence="4 5">
    <name type="scientific">Caligus rogercresseyi</name>
    <name type="common">Sea louse</name>
    <dbReference type="NCBI Taxonomy" id="217165"/>
    <lineage>
        <taxon>Eukaryota</taxon>
        <taxon>Metazoa</taxon>
        <taxon>Ecdysozoa</taxon>
        <taxon>Arthropoda</taxon>
        <taxon>Crustacea</taxon>
        <taxon>Multicrustacea</taxon>
        <taxon>Hexanauplia</taxon>
        <taxon>Copepoda</taxon>
        <taxon>Siphonostomatoida</taxon>
        <taxon>Caligidae</taxon>
        <taxon>Caligus</taxon>
    </lineage>
</organism>
<dbReference type="PANTHER" id="PTHR10075:SF100">
    <property type="entry name" value="FASCICLIN-2"/>
    <property type="match status" value="1"/>
</dbReference>
<proteinExistence type="predicted"/>
<dbReference type="GO" id="GO:0007156">
    <property type="term" value="P:homophilic cell adhesion via plasma membrane adhesion molecules"/>
    <property type="evidence" value="ECO:0007669"/>
    <property type="project" value="TreeGrafter"/>
</dbReference>
<keyword evidence="1" id="KW-0393">Immunoglobulin domain</keyword>
<reference evidence="5" key="1">
    <citation type="submission" date="2021-01" db="EMBL/GenBank/DDBJ databases">
        <title>Caligus Genome Assembly.</title>
        <authorList>
            <person name="Gallardo-Escarate C."/>
        </authorList>
    </citation>
    <scope>NUCLEOTIDE SEQUENCE [LARGE SCALE GENOMIC DNA]</scope>
</reference>
<dbReference type="PROSITE" id="PS50835">
    <property type="entry name" value="IG_LIKE"/>
    <property type="match status" value="1"/>
</dbReference>
<feature type="non-terminal residue" evidence="4">
    <location>
        <position position="1"/>
    </location>
</feature>
<dbReference type="InterPro" id="IPR007110">
    <property type="entry name" value="Ig-like_dom"/>
</dbReference>
<sequence length="109" mass="11950">VLLQASRNHISSPELDCDSRTAPNLRMPGDCSPDPKISWFKDGSRLESSPDRMVLPDGSLFFLRVVHSKKESDAGDYHCQAENSAGSIKSHSASLEIACKSNTCTVDWL</sequence>
<dbReference type="GO" id="GO:0030424">
    <property type="term" value="C:axon"/>
    <property type="evidence" value="ECO:0007669"/>
    <property type="project" value="TreeGrafter"/>
</dbReference>
<dbReference type="EMBL" id="CP045899">
    <property type="protein sequence ID" value="QQP41265.1"/>
    <property type="molecule type" value="Genomic_DNA"/>
</dbReference>
<dbReference type="PANTHER" id="PTHR10075">
    <property type="entry name" value="BASIGIN RELATED"/>
    <property type="match status" value="1"/>
</dbReference>
<evidence type="ECO:0000256" key="1">
    <source>
        <dbReference type="ARBA" id="ARBA00023319"/>
    </source>
</evidence>
<gene>
    <name evidence="4" type="ORF">FKW44_015578</name>
</gene>
<dbReference type="InterPro" id="IPR013098">
    <property type="entry name" value="Ig_I-set"/>
</dbReference>
<dbReference type="InterPro" id="IPR013783">
    <property type="entry name" value="Ig-like_fold"/>
</dbReference>
<dbReference type="AlphaFoldDB" id="A0A7T8H1F3"/>
<feature type="compositionally biased region" description="Polar residues" evidence="2">
    <location>
        <begin position="1"/>
        <end position="11"/>
    </location>
</feature>
<dbReference type="Pfam" id="PF07679">
    <property type="entry name" value="I-set"/>
    <property type="match status" value="1"/>
</dbReference>
<dbReference type="Gene3D" id="2.60.40.10">
    <property type="entry name" value="Immunoglobulins"/>
    <property type="match status" value="1"/>
</dbReference>
<dbReference type="OrthoDB" id="6361337at2759"/>
<keyword evidence="5" id="KW-1185">Reference proteome</keyword>
<dbReference type="GO" id="GO:0007411">
    <property type="term" value="P:axon guidance"/>
    <property type="evidence" value="ECO:0007669"/>
    <property type="project" value="TreeGrafter"/>
</dbReference>
<dbReference type="Proteomes" id="UP000595437">
    <property type="component" value="Chromosome 10"/>
</dbReference>
<accession>A0A7T8H1F3</accession>
<dbReference type="GO" id="GO:0070593">
    <property type="term" value="P:dendrite self-avoidance"/>
    <property type="evidence" value="ECO:0007669"/>
    <property type="project" value="TreeGrafter"/>
</dbReference>
<evidence type="ECO:0000256" key="2">
    <source>
        <dbReference type="SAM" id="MobiDB-lite"/>
    </source>
</evidence>
<evidence type="ECO:0000313" key="5">
    <source>
        <dbReference type="Proteomes" id="UP000595437"/>
    </source>
</evidence>
<name>A0A7T8H1F3_CALRO</name>
<evidence type="ECO:0000313" key="4">
    <source>
        <dbReference type="EMBL" id="QQP41265.1"/>
    </source>
</evidence>